<dbReference type="Gene3D" id="3.10.350.10">
    <property type="entry name" value="LysM domain"/>
    <property type="match status" value="1"/>
</dbReference>
<keyword evidence="1" id="KW-1133">Transmembrane helix</keyword>
<evidence type="ECO:0000313" key="3">
    <source>
        <dbReference type="EMBL" id="MEQ2638416.1"/>
    </source>
</evidence>
<gene>
    <name evidence="3" type="ORF">AAAT05_08705</name>
</gene>
<dbReference type="InterPro" id="IPR018392">
    <property type="entry name" value="LysM"/>
</dbReference>
<accession>A0ABV1IK44</accession>
<dbReference type="EMBL" id="JBBNGS010000019">
    <property type="protein sequence ID" value="MEQ2638416.1"/>
    <property type="molecule type" value="Genomic_DNA"/>
</dbReference>
<dbReference type="PROSITE" id="PS51782">
    <property type="entry name" value="LYSM"/>
    <property type="match status" value="1"/>
</dbReference>
<protein>
    <submittedName>
        <fullName evidence="3">LysM peptidoglycan-binding domain-containing protein</fullName>
    </submittedName>
</protein>
<evidence type="ECO:0000256" key="1">
    <source>
        <dbReference type="SAM" id="Phobius"/>
    </source>
</evidence>
<dbReference type="Proteomes" id="UP001478817">
    <property type="component" value="Unassembled WGS sequence"/>
</dbReference>
<feature type="transmembrane region" description="Helical" evidence="1">
    <location>
        <begin position="45"/>
        <end position="67"/>
    </location>
</feature>
<dbReference type="InterPro" id="IPR036779">
    <property type="entry name" value="LysM_dom_sf"/>
</dbReference>
<keyword evidence="4" id="KW-1185">Reference proteome</keyword>
<keyword evidence="1" id="KW-0472">Membrane</keyword>
<feature type="domain" description="LysM" evidence="2">
    <location>
        <begin position="85"/>
        <end position="135"/>
    </location>
</feature>
<keyword evidence="1" id="KW-0812">Transmembrane</keyword>
<sequence length="143" mass="14880">MSNQSSAYCYGSTAIKIEAPLLVLHEGGAGRTARRSERQRDAKPLGLGVLLAGVLVCLAVIGGTYFAQMRSSQAVASALGQAQASERVVRDGESLWRIAQECDVAGTSTRDVVDWIEAANSLDGGAVYAGQRILVPSGAASAR</sequence>
<name>A0ABV1IK44_9ACTN</name>
<proteinExistence type="predicted"/>
<dbReference type="RefSeq" id="WP_349183116.1">
    <property type="nucleotide sequence ID" value="NZ_JBBNGS010000019.1"/>
</dbReference>
<evidence type="ECO:0000259" key="2">
    <source>
        <dbReference type="PROSITE" id="PS51782"/>
    </source>
</evidence>
<organism evidence="3 4">
    <name type="scientific">Paratractidigestivibacter faecalis</name>
    <dbReference type="NCBI Taxonomy" id="2292441"/>
    <lineage>
        <taxon>Bacteria</taxon>
        <taxon>Bacillati</taxon>
        <taxon>Actinomycetota</taxon>
        <taxon>Coriobacteriia</taxon>
        <taxon>Coriobacteriales</taxon>
        <taxon>Atopobiaceae</taxon>
        <taxon>Paratractidigestivibacter</taxon>
    </lineage>
</organism>
<evidence type="ECO:0000313" key="4">
    <source>
        <dbReference type="Proteomes" id="UP001478817"/>
    </source>
</evidence>
<dbReference type="Pfam" id="PF01476">
    <property type="entry name" value="LysM"/>
    <property type="match status" value="1"/>
</dbReference>
<comment type="caution">
    <text evidence="3">The sequence shown here is derived from an EMBL/GenBank/DDBJ whole genome shotgun (WGS) entry which is preliminary data.</text>
</comment>
<reference evidence="3 4" key="1">
    <citation type="submission" date="2024-04" db="EMBL/GenBank/DDBJ databases">
        <title>Human intestinal bacterial collection.</title>
        <authorList>
            <person name="Pauvert C."/>
            <person name="Hitch T.C.A."/>
            <person name="Clavel T."/>
        </authorList>
    </citation>
    <scope>NUCLEOTIDE SEQUENCE [LARGE SCALE GENOMIC DNA]</scope>
    <source>
        <strain evidence="3 4">CLA-AA-H197</strain>
    </source>
</reference>
<dbReference type="CDD" id="cd00118">
    <property type="entry name" value="LysM"/>
    <property type="match status" value="1"/>
</dbReference>